<evidence type="ECO:0000259" key="7">
    <source>
        <dbReference type="Pfam" id="PF14322"/>
    </source>
</evidence>
<protein>
    <submittedName>
        <fullName evidence="8">RagB/SusD family nutrient uptake outer membrane protein</fullName>
    </submittedName>
</protein>
<proteinExistence type="inferred from homology"/>
<keyword evidence="4" id="KW-0472">Membrane</keyword>
<evidence type="ECO:0000256" key="5">
    <source>
        <dbReference type="ARBA" id="ARBA00023237"/>
    </source>
</evidence>
<dbReference type="InterPro" id="IPR033985">
    <property type="entry name" value="SusD-like_N"/>
</dbReference>
<dbReference type="GO" id="GO:0009279">
    <property type="term" value="C:cell outer membrane"/>
    <property type="evidence" value="ECO:0007669"/>
    <property type="project" value="UniProtKB-SubCell"/>
</dbReference>
<evidence type="ECO:0000256" key="4">
    <source>
        <dbReference type="ARBA" id="ARBA00023136"/>
    </source>
</evidence>
<keyword evidence="9" id="KW-1185">Reference proteome</keyword>
<sequence>MRKLVSPSRVVGAALIVGLSFNQCTDKSIETSNINSINESVYFNNVTELSEALTAVYAGLQRGGLYQASFQMIHGYASDEMTTTRSLEQYDRYIDGKQYLLHDYRPTGQSDANLSRSYWSDAYATIYRANYFLQKVENYKSTAADDKAVVDRMIGEAKFLRAFLYFNLATDYGAVPLRTRTNDPGALGATSQADVYKFVETELLDAKQRLWDRTKLFADAGNIGRAQKASATALLGKMYLYQKRYAEAAAQFEEIVTPKNGEFQYALMPNFGDNFLENAENNAESLFEVQFQYGLNGTTNPGYVIDDSGAQWGAGHYNPETNQFNGNLGPDGHGNFNARPSAALVAAFEKGDPRMDATVYGRNTRFVLSKVRKNGKDDPDYSPDNTFAVTFDRLKATVAQDLGTPTDLNAGYAIAKWNTPDLTKFDNDENSNLSGTGRGGINQRVIRYADILLMLAEAKLAGGKGPNGEAAKYINQVRARARSGKNVLPDVTGTFDDLVHERQVELAYEQVRRRDVIRWGLAPQLFKGFQASKHELFPYPEAEVNGNPDLKQNPKY</sequence>
<comment type="similarity">
    <text evidence="2">Belongs to the SusD family.</text>
</comment>
<feature type="domain" description="SusD-like N-terminal" evidence="7">
    <location>
        <begin position="94"/>
        <end position="240"/>
    </location>
</feature>
<evidence type="ECO:0000313" key="9">
    <source>
        <dbReference type="Proteomes" id="UP000664795"/>
    </source>
</evidence>
<keyword evidence="3" id="KW-0732">Signal</keyword>
<dbReference type="Proteomes" id="UP000664795">
    <property type="component" value="Unassembled WGS sequence"/>
</dbReference>
<dbReference type="InterPro" id="IPR011990">
    <property type="entry name" value="TPR-like_helical_dom_sf"/>
</dbReference>
<dbReference type="Pfam" id="PF14322">
    <property type="entry name" value="SusD-like_3"/>
    <property type="match status" value="1"/>
</dbReference>
<comment type="caution">
    <text evidence="8">The sequence shown here is derived from an EMBL/GenBank/DDBJ whole genome shotgun (WGS) entry which is preliminary data.</text>
</comment>
<dbReference type="AlphaFoldDB" id="A0A939JYE5"/>
<feature type="domain" description="RagB/SusD" evidence="6">
    <location>
        <begin position="301"/>
        <end position="529"/>
    </location>
</feature>
<evidence type="ECO:0000256" key="3">
    <source>
        <dbReference type="ARBA" id="ARBA00022729"/>
    </source>
</evidence>
<dbReference type="RefSeq" id="WP_207335972.1">
    <property type="nucleotide sequence ID" value="NZ_JAFMYU010000009.1"/>
</dbReference>
<reference evidence="8 9" key="1">
    <citation type="submission" date="2021-03" db="EMBL/GenBank/DDBJ databases">
        <title>Fibrella sp. HMF5036 genome sequencing and assembly.</title>
        <authorList>
            <person name="Kang H."/>
            <person name="Kim H."/>
            <person name="Bae S."/>
            <person name="Joh K."/>
        </authorList>
    </citation>
    <scope>NUCLEOTIDE SEQUENCE [LARGE SCALE GENOMIC DNA]</scope>
    <source>
        <strain evidence="8 9">HMF5036</strain>
    </source>
</reference>
<comment type="subcellular location">
    <subcellularLocation>
        <location evidence="1">Cell outer membrane</location>
    </subcellularLocation>
</comment>
<accession>A0A939JYE5</accession>
<evidence type="ECO:0000259" key="6">
    <source>
        <dbReference type="Pfam" id="PF07980"/>
    </source>
</evidence>
<dbReference type="Gene3D" id="1.25.40.390">
    <property type="match status" value="1"/>
</dbReference>
<evidence type="ECO:0000256" key="2">
    <source>
        <dbReference type="ARBA" id="ARBA00006275"/>
    </source>
</evidence>
<keyword evidence="5" id="KW-0998">Cell outer membrane</keyword>
<dbReference type="EMBL" id="JAFMYU010000009">
    <property type="protein sequence ID" value="MBO0932004.1"/>
    <property type="molecule type" value="Genomic_DNA"/>
</dbReference>
<evidence type="ECO:0000256" key="1">
    <source>
        <dbReference type="ARBA" id="ARBA00004442"/>
    </source>
</evidence>
<organism evidence="8 9">
    <name type="scientific">Fibrella aquatilis</name>
    <dbReference type="NCBI Taxonomy" id="2817059"/>
    <lineage>
        <taxon>Bacteria</taxon>
        <taxon>Pseudomonadati</taxon>
        <taxon>Bacteroidota</taxon>
        <taxon>Cytophagia</taxon>
        <taxon>Cytophagales</taxon>
        <taxon>Spirosomataceae</taxon>
        <taxon>Fibrella</taxon>
    </lineage>
</organism>
<evidence type="ECO:0000313" key="8">
    <source>
        <dbReference type="EMBL" id="MBO0932004.1"/>
    </source>
</evidence>
<name>A0A939JYE5_9BACT</name>
<gene>
    <name evidence="8" type="ORF">J2I48_13420</name>
</gene>
<dbReference type="InterPro" id="IPR012944">
    <property type="entry name" value="SusD_RagB_dom"/>
</dbReference>
<dbReference type="SUPFAM" id="SSF48452">
    <property type="entry name" value="TPR-like"/>
    <property type="match status" value="1"/>
</dbReference>
<dbReference type="Pfam" id="PF07980">
    <property type="entry name" value="SusD_RagB"/>
    <property type="match status" value="1"/>
</dbReference>